<gene>
    <name evidence="7" type="ORF">ABVT11_08235</name>
</gene>
<dbReference type="Pfam" id="PF00557">
    <property type="entry name" value="Peptidase_M24"/>
    <property type="match status" value="1"/>
</dbReference>
<keyword evidence="7" id="KW-0645">Protease</keyword>
<dbReference type="InterPro" id="IPR029149">
    <property type="entry name" value="Creatin/AminoP/Spt16_N"/>
</dbReference>
<name>A0ABV2CPM3_9RHOO</name>
<organism evidence="7 8">
    <name type="scientific">Uliginosibacterium paludis</name>
    <dbReference type="NCBI Taxonomy" id="1615952"/>
    <lineage>
        <taxon>Bacteria</taxon>
        <taxon>Pseudomonadati</taxon>
        <taxon>Pseudomonadota</taxon>
        <taxon>Betaproteobacteria</taxon>
        <taxon>Rhodocyclales</taxon>
        <taxon>Zoogloeaceae</taxon>
        <taxon>Uliginosibacterium</taxon>
    </lineage>
</organism>
<dbReference type="Pfam" id="PF16189">
    <property type="entry name" value="Creatinase_N_2"/>
    <property type="match status" value="1"/>
</dbReference>
<dbReference type="Pfam" id="PF16188">
    <property type="entry name" value="Peptidase_M24_C"/>
    <property type="match status" value="1"/>
</dbReference>
<dbReference type="Gene3D" id="3.90.230.10">
    <property type="entry name" value="Creatinase/methionine aminopeptidase superfamily"/>
    <property type="match status" value="1"/>
</dbReference>
<feature type="domain" description="Peptidase M24 C-terminal" evidence="6">
    <location>
        <begin position="545"/>
        <end position="604"/>
    </location>
</feature>
<dbReference type="EMBL" id="JBEWLZ010000004">
    <property type="protein sequence ID" value="MET1489813.1"/>
    <property type="molecule type" value="Genomic_DNA"/>
</dbReference>
<accession>A0ABV2CPM3</accession>
<keyword evidence="2" id="KW-0479">Metal-binding</keyword>
<dbReference type="PANTHER" id="PTHR43763:SF6">
    <property type="entry name" value="XAA-PRO AMINOPEPTIDASE 1"/>
    <property type="match status" value="1"/>
</dbReference>
<evidence type="ECO:0000259" key="6">
    <source>
        <dbReference type="Pfam" id="PF16188"/>
    </source>
</evidence>
<evidence type="ECO:0000256" key="2">
    <source>
        <dbReference type="ARBA" id="ARBA00022723"/>
    </source>
</evidence>
<sequence length="607" mass="65999">MQMNAAQTQDSPSMRLARLRAAMQAAGVAAVIVPSSDPHMSEYPPAHWATREWLSGFNGSVGTVVVTGADAGLWVDSRYWEQAERQLAGSGIGLQKQGAPGTPPMEDWLAARLAQADQVAVDGAVLAWSEAKRLREAFVRSGITLRTDLDLTGPLWQQRPPLPANLVFEQPVSHAGEARQAKLERLRQRLSAAGADSLFLSGLDDIAWLFNLRGDDVPYNPVFVAHAQVDTHQARLFIDEAKLPAGLRDSLRLDGVLVEPAARAAEVVAAMQPGERLLIDPDRCAARLVEAIPAGVNRVEATSPVVLMKCRKNACEQAHVRDAMAHDGAALCRFMSWFDQAHRSGQLSELDVVARVRAERAANPGFISESFGTISAFNPNAALPHYRAEPATAARIEGNGLLLLDSGGQYQGATTDITRMLPVGEVSAEQKRDCALVLRAMIALSRAAFPAGIGAPMVDAIARAPMWAEGVDYGHGTGHGVGCFLHVHEGPQSIACHARPRPHNTLEEGMITSIEPGIYRPGLWGVRIENLVLASEFRSTAFGRFLHFETLTLCPIDLRCIDTTLLKEDEIAWLDAYHQEVRRRLDPLLGGEAREWMRRRTAPVGSL</sequence>
<dbReference type="Gene3D" id="3.40.350.10">
    <property type="entry name" value="Creatinase/prolidase N-terminal domain"/>
    <property type="match status" value="2"/>
</dbReference>
<dbReference type="SUPFAM" id="SSF53092">
    <property type="entry name" value="Creatinase/prolidase N-terminal domain"/>
    <property type="match status" value="1"/>
</dbReference>
<evidence type="ECO:0000313" key="7">
    <source>
        <dbReference type="EMBL" id="MET1489813.1"/>
    </source>
</evidence>
<dbReference type="InterPro" id="IPR032416">
    <property type="entry name" value="Peptidase_M24_C"/>
</dbReference>
<evidence type="ECO:0000256" key="1">
    <source>
        <dbReference type="ARBA" id="ARBA00008766"/>
    </source>
</evidence>
<evidence type="ECO:0000259" key="5">
    <source>
        <dbReference type="Pfam" id="PF01321"/>
    </source>
</evidence>
<keyword evidence="3 7" id="KW-0378">Hydrolase</keyword>
<proteinExistence type="inferred from homology"/>
<dbReference type="EC" id="3.4.11.9" evidence="7"/>
<feature type="domain" description="Peptidase M24" evidence="4">
    <location>
        <begin position="319"/>
        <end position="535"/>
    </location>
</feature>
<dbReference type="RefSeq" id="WP_345923060.1">
    <property type="nucleotide sequence ID" value="NZ_JBDIVF010000001.1"/>
</dbReference>
<dbReference type="InterPro" id="IPR000587">
    <property type="entry name" value="Creatinase_N"/>
</dbReference>
<dbReference type="InterPro" id="IPR033740">
    <property type="entry name" value="Pept_M24B"/>
</dbReference>
<dbReference type="InterPro" id="IPR000994">
    <property type="entry name" value="Pept_M24"/>
</dbReference>
<evidence type="ECO:0000256" key="3">
    <source>
        <dbReference type="ARBA" id="ARBA00022801"/>
    </source>
</evidence>
<comment type="caution">
    <text evidence="7">The sequence shown here is derived from an EMBL/GenBank/DDBJ whole genome shotgun (WGS) entry which is preliminary data.</text>
</comment>
<dbReference type="Pfam" id="PF01321">
    <property type="entry name" value="Creatinase_N"/>
    <property type="match status" value="1"/>
</dbReference>
<dbReference type="Proteomes" id="UP001548590">
    <property type="component" value="Unassembled WGS sequence"/>
</dbReference>
<dbReference type="InterPro" id="IPR036005">
    <property type="entry name" value="Creatinase/aminopeptidase-like"/>
</dbReference>
<dbReference type="GO" id="GO:0004177">
    <property type="term" value="F:aminopeptidase activity"/>
    <property type="evidence" value="ECO:0007669"/>
    <property type="project" value="UniProtKB-KW"/>
</dbReference>
<dbReference type="SUPFAM" id="SSF55920">
    <property type="entry name" value="Creatinase/aminopeptidase"/>
    <property type="match status" value="1"/>
</dbReference>
<dbReference type="InterPro" id="IPR050422">
    <property type="entry name" value="X-Pro_aminopeptidase_P"/>
</dbReference>
<evidence type="ECO:0000259" key="4">
    <source>
        <dbReference type="Pfam" id="PF00557"/>
    </source>
</evidence>
<dbReference type="PANTHER" id="PTHR43763">
    <property type="entry name" value="XAA-PRO AMINOPEPTIDASE 1"/>
    <property type="match status" value="1"/>
</dbReference>
<feature type="domain" description="Creatinase N-terminal" evidence="5">
    <location>
        <begin position="15"/>
        <end position="141"/>
    </location>
</feature>
<evidence type="ECO:0000313" key="8">
    <source>
        <dbReference type="Proteomes" id="UP001548590"/>
    </source>
</evidence>
<dbReference type="CDD" id="cd01085">
    <property type="entry name" value="APP"/>
    <property type="match status" value="1"/>
</dbReference>
<comment type="similarity">
    <text evidence="1">Belongs to the peptidase M24B family.</text>
</comment>
<keyword evidence="7" id="KW-0031">Aminopeptidase</keyword>
<reference evidence="7 8" key="1">
    <citation type="submission" date="2024-07" db="EMBL/GenBank/DDBJ databases">
        <title>Uliginosibacterium paludis KCTC:42655.</title>
        <authorList>
            <person name="Kim M.K."/>
        </authorList>
    </citation>
    <scope>NUCLEOTIDE SEQUENCE [LARGE SCALE GENOMIC DNA]</scope>
    <source>
        <strain evidence="7 8">KCTC 42655</strain>
    </source>
</reference>
<protein>
    <submittedName>
        <fullName evidence="7">Aminopeptidase P family protein</fullName>
        <ecNumber evidence="7">3.4.11.9</ecNumber>
    </submittedName>
</protein>
<keyword evidence="8" id="KW-1185">Reference proteome</keyword>